<dbReference type="PANTHER" id="PTHR22911">
    <property type="entry name" value="ACYL-MALONYL CONDENSING ENZYME-RELATED"/>
    <property type="match status" value="1"/>
</dbReference>
<feature type="transmembrane region" description="Helical" evidence="8">
    <location>
        <begin position="25"/>
        <end position="43"/>
    </location>
</feature>
<comment type="similarity">
    <text evidence="2">Belongs to the EamA transporter family.</text>
</comment>
<feature type="transmembrane region" description="Helical" evidence="8">
    <location>
        <begin position="228"/>
        <end position="247"/>
    </location>
</feature>
<evidence type="ECO:0000256" key="5">
    <source>
        <dbReference type="ARBA" id="ARBA00022692"/>
    </source>
</evidence>
<dbReference type="PANTHER" id="PTHR22911:SF137">
    <property type="entry name" value="SOLUTE CARRIER FAMILY 35 MEMBER G2-RELATED"/>
    <property type="match status" value="1"/>
</dbReference>
<keyword evidence="5 8" id="KW-0812">Transmembrane</keyword>
<keyword evidence="4" id="KW-1003">Cell membrane</keyword>
<evidence type="ECO:0000259" key="9">
    <source>
        <dbReference type="Pfam" id="PF00892"/>
    </source>
</evidence>
<gene>
    <name evidence="10" type="primary">rarD</name>
    <name evidence="10" type="ORF">JET14_11085</name>
</gene>
<keyword evidence="6 8" id="KW-1133">Transmembrane helix</keyword>
<name>A0A7T7HGU1_9HYPH</name>
<dbReference type="SUPFAM" id="SSF103481">
    <property type="entry name" value="Multidrug resistance efflux transporter EmrE"/>
    <property type="match status" value="2"/>
</dbReference>
<organism evidence="10 11">
    <name type="scientific">Martelella lutilitoris</name>
    <dbReference type="NCBI Taxonomy" id="2583532"/>
    <lineage>
        <taxon>Bacteria</taxon>
        <taxon>Pseudomonadati</taxon>
        <taxon>Pseudomonadota</taxon>
        <taxon>Alphaproteobacteria</taxon>
        <taxon>Hyphomicrobiales</taxon>
        <taxon>Aurantimonadaceae</taxon>
        <taxon>Martelella</taxon>
    </lineage>
</organism>
<dbReference type="AlphaFoldDB" id="A0A7T7HGU1"/>
<dbReference type="Proteomes" id="UP000596083">
    <property type="component" value="Chromosome"/>
</dbReference>
<dbReference type="Pfam" id="PF00892">
    <property type="entry name" value="EamA"/>
    <property type="match status" value="1"/>
</dbReference>
<feature type="transmembrane region" description="Helical" evidence="8">
    <location>
        <begin position="259"/>
        <end position="277"/>
    </location>
</feature>
<feature type="transmembrane region" description="Helical" evidence="8">
    <location>
        <begin position="88"/>
        <end position="108"/>
    </location>
</feature>
<accession>A0A7T7HGU1</accession>
<evidence type="ECO:0000313" key="11">
    <source>
        <dbReference type="Proteomes" id="UP000596083"/>
    </source>
</evidence>
<evidence type="ECO:0000256" key="4">
    <source>
        <dbReference type="ARBA" id="ARBA00022475"/>
    </source>
</evidence>
<comment type="subcellular location">
    <subcellularLocation>
        <location evidence="1">Cell membrane</location>
        <topology evidence="1">Multi-pass membrane protein</topology>
    </subcellularLocation>
</comment>
<keyword evidence="7 8" id="KW-0472">Membrane</keyword>
<evidence type="ECO:0000256" key="7">
    <source>
        <dbReference type="ARBA" id="ARBA00023136"/>
    </source>
</evidence>
<dbReference type="InterPro" id="IPR000620">
    <property type="entry name" value="EamA_dom"/>
</dbReference>
<dbReference type="InterPro" id="IPR004626">
    <property type="entry name" value="RarD"/>
</dbReference>
<dbReference type="KEGG" id="mlut:JET14_11085"/>
<dbReference type="GO" id="GO:0005886">
    <property type="term" value="C:plasma membrane"/>
    <property type="evidence" value="ECO:0007669"/>
    <property type="project" value="UniProtKB-SubCell"/>
</dbReference>
<reference evidence="10 11" key="1">
    <citation type="submission" date="2020-12" db="EMBL/GenBank/DDBJ databases">
        <authorList>
            <person name="Zheng R.K."/>
            <person name="Sun C.M."/>
        </authorList>
    </citation>
    <scope>NUCLEOTIDE SEQUENCE [LARGE SCALE GENOMIC DNA]</scope>
    <source>
        <strain evidence="10 11">ZRK001</strain>
    </source>
</reference>
<evidence type="ECO:0000256" key="3">
    <source>
        <dbReference type="ARBA" id="ARBA00022448"/>
    </source>
</evidence>
<protein>
    <submittedName>
        <fullName evidence="10">EamA family transporter RarD</fullName>
    </submittedName>
</protein>
<feature type="transmembrane region" description="Helical" evidence="8">
    <location>
        <begin position="144"/>
        <end position="160"/>
    </location>
</feature>
<dbReference type="NCBIfam" id="TIGR00688">
    <property type="entry name" value="rarD"/>
    <property type="match status" value="1"/>
</dbReference>
<feature type="transmembrane region" description="Helical" evidence="8">
    <location>
        <begin position="55"/>
        <end position="76"/>
    </location>
</feature>
<evidence type="ECO:0000256" key="6">
    <source>
        <dbReference type="ARBA" id="ARBA00022989"/>
    </source>
</evidence>
<evidence type="ECO:0000256" key="1">
    <source>
        <dbReference type="ARBA" id="ARBA00004651"/>
    </source>
</evidence>
<feature type="domain" description="EamA" evidence="9">
    <location>
        <begin position="24"/>
        <end position="159"/>
    </location>
</feature>
<feature type="transmembrane region" description="Helical" evidence="8">
    <location>
        <begin position="283"/>
        <end position="305"/>
    </location>
</feature>
<evidence type="ECO:0000256" key="8">
    <source>
        <dbReference type="SAM" id="Phobius"/>
    </source>
</evidence>
<evidence type="ECO:0000313" key="10">
    <source>
        <dbReference type="EMBL" id="QQM28900.1"/>
    </source>
</evidence>
<feature type="transmembrane region" description="Helical" evidence="8">
    <location>
        <begin position="120"/>
        <end position="137"/>
    </location>
</feature>
<sequence length="314" mass="33421">MAANETDTIVTAPVKTAADGDTPKGFVLALVVFMMWGFLPLYLKLVAHLPPLEVLAHRIIWSVPFAGVVVGYAGQGGEIAAACRQPKTIAVVALCSVFICINWGTYIWAVSNAHTVDAALGYFINPLFSIALAAVILREQLSRTQLMAIALAVIAVVIMAVEIGSIPVVALLLPFSFGMYAFLHKIVPIGGNPGFTLEALIMSLPAAGYIIWLEATGNGHFLGSLPDALLLIGCGAATAIPLMIYANAAKLLKLSTIGIMQYIAPSMIFLIAVLVFREPLQPVKLLAFALIWAALAIYTSSLLRARRRPAPASR</sequence>
<keyword evidence="3" id="KW-0813">Transport</keyword>
<dbReference type="RefSeq" id="WP_200333547.1">
    <property type="nucleotide sequence ID" value="NZ_CP066786.1"/>
</dbReference>
<proteinExistence type="inferred from homology"/>
<evidence type="ECO:0000256" key="2">
    <source>
        <dbReference type="ARBA" id="ARBA00007362"/>
    </source>
</evidence>
<dbReference type="InterPro" id="IPR037185">
    <property type="entry name" value="EmrE-like"/>
</dbReference>
<dbReference type="EMBL" id="CP066786">
    <property type="protein sequence ID" value="QQM28900.1"/>
    <property type="molecule type" value="Genomic_DNA"/>
</dbReference>